<dbReference type="OrthoDB" id="10261522at2759"/>
<name>A0A2C5XIY7_9PEZI</name>
<dbReference type="PANTHER" id="PTHR13622">
    <property type="entry name" value="THIAMIN PYROPHOSPHOKINASE"/>
    <property type="match status" value="1"/>
</dbReference>
<dbReference type="InterPro" id="IPR000086">
    <property type="entry name" value="NUDIX_hydrolase_dom"/>
</dbReference>
<dbReference type="GO" id="GO:0044715">
    <property type="term" value="F:8-oxo-dGDP phosphatase activity"/>
    <property type="evidence" value="ECO:0007669"/>
    <property type="project" value="TreeGrafter"/>
</dbReference>
<dbReference type="EMBL" id="APWK03000009">
    <property type="protein sequence ID" value="PHH55621.1"/>
    <property type="molecule type" value="Genomic_DNA"/>
</dbReference>
<dbReference type="Proteomes" id="UP000222788">
    <property type="component" value="Unassembled WGS sequence"/>
</dbReference>
<dbReference type="SUPFAM" id="SSF55811">
    <property type="entry name" value="Nudix"/>
    <property type="match status" value="1"/>
</dbReference>
<feature type="domain" description="Nudix hydrolase" evidence="1">
    <location>
        <begin position="143"/>
        <end position="294"/>
    </location>
</feature>
<comment type="caution">
    <text evidence="2">The sequence shown here is derived from an EMBL/GenBank/DDBJ whole genome shotgun (WGS) entry which is preliminary data.</text>
</comment>
<dbReference type="Gene3D" id="3.90.79.10">
    <property type="entry name" value="Nucleoside Triphosphate Pyrophosphohydrolase"/>
    <property type="match status" value="1"/>
</dbReference>
<dbReference type="CDD" id="cd03676">
    <property type="entry name" value="NUDIX_Tnr3_like"/>
    <property type="match status" value="1"/>
</dbReference>
<protein>
    <submittedName>
        <fullName evidence="2">Uncharacterized protein YJR142W</fullName>
    </submittedName>
</protein>
<dbReference type="Pfam" id="PF00293">
    <property type="entry name" value="NUDIX"/>
    <property type="match status" value="1"/>
</dbReference>
<evidence type="ECO:0000313" key="2">
    <source>
        <dbReference type="EMBL" id="PHH55621.1"/>
    </source>
</evidence>
<sequence length="334" mass="37832">MTQLTNLDIINNVDNYPQHATNSIACERPEKSHYCLLFEDSQGRFSVGFLVPEVVNALTKLPTELASSIEIDHQNKTVLAFTERTESERTTHVAAIVQHWQSRQVFKVLKRFRNEMWPVYGRDGVTVLYSIERVAASLFGVNRYGAHLNAWVRSGDSRGGMKLWIGRRAADKPTYPRMLDNTAAGGMVTGEDPLECIIREADEEASLPESIMRQNVIPSGFISYIALTSSTREDGGESGLLYPECQWIYDIELPEGLTPVPKDGEVEAFYLWTVDQVLDQLHQGNFKPNCGLLLIDFFIRHGIMTKDNEPDFDEIKARLRRPLPFPGPHEHIQV</sequence>
<dbReference type="FunFam" id="3.90.79.10:FF:000019">
    <property type="entry name" value="Thiamin pyrophosphokinase, putative"/>
    <property type="match status" value="1"/>
</dbReference>
<gene>
    <name evidence="2" type="primary">YJR142W</name>
    <name evidence="2" type="ORF">CFIMG_000917RA</name>
</gene>
<dbReference type="Pfam" id="PF15916">
    <property type="entry name" value="DUF4743"/>
    <property type="match status" value="1"/>
</dbReference>
<proteinExistence type="predicted"/>
<dbReference type="AlphaFoldDB" id="A0A2C5XIY7"/>
<keyword evidence="3" id="KW-1185">Reference proteome</keyword>
<evidence type="ECO:0000259" key="1">
    <source>
        <dbReference type="PROSITE" id="PS51462"/>
    </source>
</evidence>
<dbReference type="PANTHER" id="PTHR13622:SF8">
    <property type="entry name" value="THIAMIN PYROPHOSPHOKINASE 1"/>
    <property type="match status" value="1"/>
</dbReference>
<dbReference type="STRING" id="1035309.A0A2C5XIY7"/>
<dbReference type="PROSITE" id="PS51462">
    <property type="entry name" value="NUDIX"/>
    <property type="match status" value="1"/>
</dbReference>
<accession>A0A2C5XIY7</accession>
<reference evidence="2 3" key="2">
    <citation type="journal article" date="2013" name="IMA Fungus">
        <title>IMA Genome-F 1: Ceratocystis fimbriata: Draft nuclear genome sequence for the plant pathogen, Ceratocystis fimbriata.</title>
        <authorList>
            <person name="Wilken P.M."/>
            <person name="Steenkamp E.T."/>
            <person name="Wingfield M.J."/>
            <person name="de Beer Z.W."/>
            <person name="Wingfield B.D."/>
        </authorList>
    </citation>
    <scope>NUCLEOTIDE SEQUENCE [LARGE SCALE GENOMIC DNA]</scope>
    <source>
        <strain evidence="2 3">CBS 114723</strain>
    </source>
</reference>
<evidence type="ECO:0000313" key="3">
    <source>
        <dbReference type="Proteomes" id="UP000222788"/>
    </source>
</evidence>
<dbReference type="InterPro" id="IPR031804">
    <property type="entry name" value="DUF4743"/>
</dbReference>
<dbReference type="InterPro" id="IPR015797">
    <property type="entry name" value="NUDIX_hydrolase-like_dom_sf"/>
</dbReference>
<reference evidence="2 3" key="1">
    <citation type="journal article" date="2013" name="Fungal Biol.">
        <title>Analysis of microsatellite markers in the genome of the plant pathogen Ceratocystis fimbriata.</title>
        <authorList>
            <person name="Simpson M.C."/>
            <person name="Wilken P.M."/>
            <person name="Coetzee M.P."/>
            <person name="Wingfield M.J."/>
            <person name="Wingfield B.D."/>
        </authorList>
    </citation>
    <scope>NUCLEOTIDE SEQUENCE [LARGE SCALE GENOMIC DNA]</scope>
    <source>
        <strain evidence="2 3">CBS 114723</strain>
    </source>
</reference>
<organism evidence="2 3">
    <name type="scientific">Ceratocystis fimbriata CBS 114723</name>
    <dbReference type="NCBI Taxonomy" id="1035309"/>
    <lineage>
        <taxon>Eukaryota</taxon>
        <taxon>Fungi</taxon>
        <taxon>Dikarya</taxon>
        <taxon>Ascomycota</taxon>
        <taxon>Pezizomycotina</taxon>
        <taxon>Sordariomycetes</taxon>
        <taxon>Hypocreomycetidae</taxon>
        <taxon>Microascales</taxon>
        <taxon>Ceratocystidaceae</taxon>
        <taxon>Ceratocystis</taxon>
    </lineage>
</organism>